<name>A0ABR2SUW1_9ROSI</name>
<dbReference type="Proteomes" id="UP001396334">
    <property type="component" value="Unassembled WGS sequence"/>
</dbReference>
<gene>
    <name evidence="1" type="ORF">V6N11_025911</name>
</gene>
<evidence type="ECO:0000313" key="1">
    <source>
        <dbReference type="EMBL" id="KAK9028764.1"/>
    </source>
</evidence>
<accession>A0ABR2SUW1</accession>
<dbReference type="EMBL" id="JBBPBN010000011">
    <property type="protein sequence ID" value="KAK9028764.1"/>
    <property type="molecule type" value="Genomic_DNA"/>
</dbReference>
<protein>
    <submittedName>
        <fullName evidence="1">Uncharacterized protein</fullName>
    </submittedName>
</protein>
<evidence type="ECO:0000313" key="2">
    <source>
        <dbReference type="Proteomes" id="UP001396334"/>
    </source>
</evidence>
<reference evidence="1 2" key="1">
    <citation type="journal article" date="2024" name="G3 (Bethesda)">
        <title>Genome assembly of Hibiscus sabdariffa L. provides insights into metabolisms of medicinal natural products.</title>
        <authorList>
            <person name="Kim T."/>
        </authorList>
    </citation>
    <scope>NUCLEOTIDE SEQUENCE [LARGE SCALE GENOMIC DNA]</scope>
    <source>
        <strain evidence="1">TK-2024</strain>
        <tissue evidence="1">Old leaves</tissue>
    </source>
</reference>
<comment type="caution">
    <text evidence="1">The sequence shown here is derived from an EMBL/GenBank/DDBJ whole genome shotgun (WGS) entry which is preliminary data.</text>
</comment>
<proteinExistence type="predicted"/>
<organism evidence="1 2">
    <name type="scientific">Hibiscus sabdariffa</name>
    <name type="common">roselle</name>
    <dbReference type="NCBI Taxonomy" id="183260"/>
    <lineage>
        <taxon>Eukaryota</taxon>
        <taxon>Viridiplantae</taxon>
        <taxon>Streptophyta</taxon>
        <taxon>Embryophyta</taxon>
        <taxon>Tracheophyta</taxon>
        <taxon>Spermatophyta</taxon>
        <taxon>Magnoliopsida</taxon>
        <taxon>eudicotyledons</taxon>
        <taxon>Gunneridae</taxon>
        <taxon>Pentapetalae</taxon>
        <taxon>rosids</taxon>
        <taxon>malvids</taxon>
        <taxon>Malvales</taxon>
        <taxon>Malvaceae</taxon>
        <taxon>Malvoideae</taxon>
        <taxon>Hibiscus</taxon>
    </lineage>
</organism>
<keyword evidence="2" id="KW-1185">Reference proteome</keyword>
<sequence length="112" mass="12223">MVVLFTREQALPVPSFEHHQSGRRLLVEEANIQQKASSSIDKVPMSSLLEKVDEIKLVPKMSHAPIPASESGNDACNGLASAEKVKDNDKKIREASKTVIEDICSATNTHSL</sequence>